<evidence type="ECO:0000313" key="4">
    <source>
        <dbReference type="Proteomes" id="UP001239085"/>
    </source>
</evidence>
<feature type="transmembrane region" description="Helical" evidence="2">
    <location>
        <begin position="55"/>
        <end position="75"/>
    </location>
</feature>
<evidence type="ECO:0000256" key="2">
    <source>
        <dbReference type="SAM" id="Phobius"/>
    </source>
</evidence>
<name>A0ABU0PB46_9MICO</name>
<evidence type="ECO:0000313" key="3">
    <source>
        <dbReference type="EMBL" id="MDQ0644560.1"/>
    </source>
</evidence>
<feature type="region of interest" description="Disordered" evidence="1">
    <location>
        <begin position="1"/>
        <end position="39"/>
    </location>
</feature>
<accession>A0ABU0PB46</accession>
<feature type="compositionally biased region" description="Basic and acidic residues" evidence="1">
    <location>
        <begin position="1"/>
        <end position="10"/>
    </location>
</feature>
<keyword evidence="4" id="KW-1185">Reference proteome</keyword>
<keyword evidence="2" id="KW-0472">Membrane</keyword>
<keyword evidence="2" id="KW-1133">Transmembrane helix</keyword>
<evidence type="ECO:0000256" key="1">
    <source>
        <dbReference type="SAM" id="MobiDB-lite"/>
    </source>
</evidence>
<protein>
    <submittedName>
        <fullName evidence="3">Uncharacterized protein</fullName>
    </submittedName>
</protein>
<sequence length="76" mass="8943">MDRQVQDRQTFRGGLHASPPPGTSKADRRRRRRQERRLARHYRSESRFVTRLKQLAVGVILTAGSLLLVYAFFIYK</sequence>
<dbReference type="EMBL" id="JAUSXK010000001">
    <property type="protein sequence ID" value="MDQ0644560.1"/>
    <property type="molecule type" value="Genomic_DNA"/>
</dbReference>
<gene>
    <name evidence="3" type="ORF">QFZ46_002720</name>
</gene>
<dbReference type="RefSeq" id="WP_307362408.1">
    <property type="nucleotide sequence ID" value="NZ_JAUSXK010000001.1"/>
</dbReference>
<comment type="caution">
    <text evidence="3">The sequence shown here is derived from an EMBL/GenBank/DDBJ whole genome shotgun (WGS) entry which is preliminary data.</text>
</comment>
<dbReference type="Proteomes" id="UP001239085">
    <property type="component" value="Unassembled WGS sequence"/>
</dbReference>
<organism evidence="3 4">
    <name type="scientific">Microbacterium murale</name>
    <dbReference type="NCBI Taxonomy" id="1081040"/>
    <lineage>
        <taxon>Bacteria</taxon>
        <taxon>Bacillati</taxon>
        <taxon>Actinomycetota</taxon>
        <taxon>Actinomycetes</taxon>
        <taxon>Micrococcales</taxon>
        <taxon>Microbacteriaceae</taxon>
        <taxon>Microbacterium</taxon>
    </lineage>
</organism>
<reference evidence="3 4" key="1">
    <citation type="submission" date="2023-07" db="EMBL/GenBank/DDBJ databases">
        <title>Comparative genomics of wheat-associated soil bacteria to identify genetic determinants of phenazine resistance.</title>
        <authorList>
            <person name="Mouncey N."/>
        </authorList>
    </citation>
    <scope>NUCLEOTIDE SEQUENCE [LARGE SCALE GENOMIC DNA]</scope>
    <source>
        <strain evidence="3 4">W2I7</strain>
    </source>
</reference>
<proteinExistence type="predicted"/>
<feature type="compositionally biased region" description="Basic residues" evidence="1">
    <location>
        <begin position="27"/>
        <end position="39"/>
    </location>
</feature>
<keyword evidence="2" id="KW-0812">Transmembrane</keyword>